<dbReference type="Proteomes" id="UP001295684">
    <property type="component" value="Unassembled WGS sequence"/>
</dbReference>
<name>A0AAD1XDF1_EUPCR</name>
<accession>A0AAD1XDF1</accession>
<keyword evidence="3" id="KW-1185">Reference proteome</keyword>
<comment type="caution">
    <text evidence="2">The sequence shown here is derived from an EMBL/GenBank/DDBJ whole genome shotgun (WGS) entry which is preliminary data.</text>
</comment>
<sequence length="296" mass="34916">MSRQTKERVLSFDRNEFYKNADQGFDVPPLNFEKFDCNGWTTFAKVILTKENGFKKYVNYAKKYKMGIVKKKFFATNEKKKSLKFIKTNDEKDIEPRKTLTSKGETSDKKAKRKVYVRSMSKKPLRKKRNYLQDERERIKKIQSKMLQDRKTAKKSRMGLLQNNYSKNEMKRSDGKAPKTAFYMSDRINTLAQPRENFKEKSSMISLSRSRTRRNSPKKSSPQSRNGMKNSSMEGNNSLALPYLYNREIGCYSTNPKMSSQRDMFKESSTESLIERKRLRKLRAQAMKLIYAKQHQ</sequence>
<dbReference type="EMBL" id="CAMPGE010007621">
    <property type="protein sequence ID" value="CAI2366536.1"/>
    <property type="molecule type" value="Genomic_DNA"/>
</dbReference>
<dbReference type="AlphaFoldDB" id="A0AAD1XDF1"/>
<gene>
    <name evidence="2" type="ORF">ECRASSUSDP1_LOCUS7809</name>
</gene>
<evidence type="ECO:0000313" key="2">
    <source>
        <dbReference type="EMBL" id="CAI2366536.1"/>
    </source>
</evidence>
<feature type="compositionally biased region" description="Polar residues" evidence="1">
    <location>
        <begin position="218"/>
        <end position="236"/>
    </location>
</feature>
<evidence type="ECO:0000256" key="1">
    <source>
        <dbReference type="SAM" id="MobiDB-lite"/>
    </source>
</evidence>
<organism evidence="2 3">
    <name type="scientific">Euplotes crassus</name>
    <dbReference type="NCBI Taxonomy" id="5936"/>
    <lineage>
        <taxon>Eukaryota</taxon>
        <taxon>Sar</taxon>
        <taxon>Alveolata</taxon>
        <taxon>Ciliophora</taxon>
        <taxon>Intramacronucleata</taxon>
        <taxon>Spirotrichea</taxon>
        <taxon>Hypotrichia</taxon>
        <taxon>Euplotida</taxon>
        <taxon>Euplotidae</taxon>
        <taxon>Moneuplotes</taxon>
    </lineage>
</organism>
<reference evidence="2" key="1">
    <citation type="submission" date="2023-07" db="EMBL/GenBank/DDBJ databases">
        <authorList>
            <consortium name="AG Swart"/>
            <person name="Singh M."/>
            <person name="Singh A."/>
            <person name="Seah K."/>
            <person name="Emmerich C."/>
        </authorList>
    </citation>
    <scope>NUCLEOTIDE SEQUENCE</scope>
    <source>
        <strain evidence="2">DP1</strain>
    </source>
</reference>
<feature type="region of interest" description="Disordered" evidence="1">
    <location>
        <begin position="192"/>
        <end position="236"/>
    </location>
</feature>
<evidence type="ECO:0000313" key="3">
    <source>
        <dbReference type="Proteomes" id="UP001295684"/>
    </source>
</evidence>
<protein>
    <submittedName>
        <fullName evidence="2">Uncharacterized protein</fullName>
    </submittedName>
</protein>
<proteinExistence type="predicted"/>